<protein>
    <recommendedName>
        <fullName evidence="2">C2H2-type domain-containing protein</fullName>
    </recommendedName>
</protein>
<gene>
    <name evidence="1" type="ORF">LCGC14_1794170</name>
</gene>
<evidence type="ECO:0000313" key="1">
    <source>
        <dbReference type="EMBL" id="KKM01466.1"/>
    </source>
</evidence>
<sequence length="155" mass="17583">MKSKDLSRYKVKSRIVTCDICGKQMHARGIGTHKRQVHTGMKDIITKVSDKNFGEVTKVTADIDIKSFENVHLKSNSCTELDLKILLGKICRLVLSEESYNLMSMLNTNRLADELILDFERRFECKLSDIKMAFPNFKPAATAPKDIASFPEITI</sequence>
<proteinExistence type="predicted"/>
<dbReference type="EMBL" id="LAZR01017191">
    <property type="protein sequence ID" value="KKM01466.1"/>
    <property type="molecule type" value="Genomic_DNA"/>
</dbReference>
<accession>A0A0F9J6F9</accession>
<comment type="caution">
    <text evidence="1">The sequence shown here is derived from an EMBL/GenBank/DDBJ whole genome shotgun (WGS) entry which is preliminary data.</text>
</comment>
<organism evidence="1">
    <name type="scientific">marine sediment metagenome</name>
    <dbReference type="NCBI Taxonomy" id="412755"/>
    <lineage>
        <taxon>unclassified sequences</taxon>
        <taxon>metagenomes</taxon>
        <taxon>ecological metagenomes</taxon>
    </lineage>
</organism>
<reference evidence="1" key="1">
    <citation type="journal article" date="2015" name="Nature">
        <title>Complex archaea that bridge the gap between prokaryotes and eukaryotes.</title>
        <authorList>
            <person name="Spang A."/>
            <person name="Saw J.H."/>
            <person name="Jorgensen S.L."/>
            <person name="Zaremba-Niedzwiedzka K."/>
            <person name="Martijn J."/>
            <person name="Lind A.E."/>
            <person name="van Eijk R."/>
            <person name="Schleper C."/>
            <person name="Guy L."/>
            <person name="Ettema T.J."/>
        </authorList>
    </citation>
    <scope>NUCLEOTIDE SEQUENCE</scope>
</reference>
<dbReference type="AlphaFoldDB" id="A0A0F9J6F9"/>
<name>A0A0F9J6F9_9ZZZZ</name>
<evidence type="ECO:0008006" key="2">
    <source>
        <dbReference type="Google" id="ProtNLM"/>
    </source>
</evidence>